<dbReference type="InterPro" id="IPR035516">
    <property type="entry name" value="Gyrase/topoIV_suA_C"/>
</dbReference>
<dbReference type="FunFam" id="3.90.199.10:FF:000001">
    <property type="entry name" value="DNA gyrase subunit A"/>
    <property type="match status" value="1"/>
</dbReference>
<organism evidence="12 13">
    <name type="scientific">candidate division TA06 bacterium B3_TA06</name>
    <dbReference type="NCBI Taxonomy" id="2012487"/>
    <lineage>
        <taxon>Bacteria</taxon>
        <taxon>Bacteria division TA06</taxon>
    </lineage>
</organism>
<dbReference type="GO" id="GO:0006265">
    <property type="term" value="P:DNA topological change"/>
    <property type="evidence" value="ECO:0007669"/>
    <property type="project" value="UniProtKB-UniRule"/>
</dbReference>
<comment type="subunit">
    <text evidence="8">Heterotetramer composed of ParC and ParE.</text>
</comment>
<dbReference type="CDD" id="cd00187">
    <property type="entry name" value="TOP4c"/>
    <property type="match status" value="1"/>
</dbReference>
<dbReference type="Pfam" id="PF03989">
    <property type="entry name" value="DNA_gyraseA_C"/>
    <property type="match status" value="6"/>
</dbReference>
<dbReference type="InterPro" id="IPR002205">
    <property type="entry name" value="Topo_IIA_dom_A"/>
</dbReference>
<reference evidence="12 13" key="1">
    <citation type="submission" date="2017-06" db="EMBL/GenBank/DDBJ databases">
        <title>Novel microbial phyla capable of carbon fixation and sulfur reduction in deep-sea sediments.</title>
        <authorList>
            <person name="Huang J."/>
            <person name="Baker B."/>
            <person name="Wang Y."/>
        </authorList>
    </citation>
    <scope>NUCLEOTIDE SEQUENCE [LARGE SCALE GENOMIC DNA]</scope>
    <source>
        <strain evidence="12">B3_TA06</strain>
    </source>
</reference>
<dbReference type="GO" id="GO:0003677">
    <property type="term" value="F:DNA binding"/>
    <property type="evidence" value="ECO:0007669"/>
    <property type="project" value="UniProtKB-UniRule"/>
</dbReference>
<feature type="domain" description="Topo IIA-type catalytic" evidence="11">
    <location>
        <begin position="32"/>
        <end position="497"/>
    </location>
</feature>
<dbReference type="Proteomes" id="UP000317778">
    <property type="component" value="Unassembled WGS sequence"/>
</dbReference>
<keyword evidence="9" id="KW-0963">Cytoplasm</keyword>
<dbReference type="InterPro" id="IPR013758">
    <property type="entry name" value="Topo_IIA_A/C_ab"/>
</dbReference>
<dbReference type="GO" id="GO:0005737">
    <property type="term" value="C:cytoplasm"/>
    <property type="evidence" value="ECO:0007669"/>
    <property type="project" value="UniProtKB-SubCell"/>
</dbReference>
<dbReference type="PANTHER" id="PTHR43493:SF5">
    <property type="entry name" value="DNA GYRASE SUBUNIT A, CHLOROPLASTIC_MITOCHONDRIAL"/>
    <property type="match status" value="1"/>
</dbReference>
<evidence type="ECO:0000313" key="12">
    <source>
        <dbReference type="EMBL" id="TKJ41930.1"/>
    </source>
</evidence>
<dbReference type="GO" id="GO:0034335">
    <property type="term" value="F:DNA negative supercoiling activity"/>
    <property type="evidence" value="ECO:0007669"/>
    <property type="project" value="UniProtKB-ARBA"/>
</dbReference>
<evidence type="ECO:0000256" key="7">
    <source>
        <dbReference type="ARBA" id="ARBA00023235"/>
    </source>
</evidence>
<comment type="miscellaneous">
    <text evidence="9">Few gyrases are as efficient as E.coli at forming negative supercoils. Not all organisms have 2 type II topoisomerases; in organisms with a single type II topoisomerase this enzyme also has to decatenate newly replicated chromosomes.</text>
</comment>
<comment type="caution">
    <text evidence="9">Lacks conserved residue(s) required for the propagation of feature annotation.</text>
</comment>
<dbReference type="FunFam" id="2.120.10.90:FF:000005">
    <property type="entry name" value="DNA topoisomerase 4 subunit A"/>
    <property type="match status" value="1"/>
</dbReference>
<dbReference type="HAMAP" id="MF_01897">
    <property type="entry name" value="GyrA"/>
    <property type="match status" value="1"/>
</dbReference>
<dbReference type="NCBIfam" id="TIGR01063">
    <property type="entry name" value="gyrA"/>
    <property type="match status" value="1"/>
</dbReference>
<evidence type="ECO:0000256" key="8">
    <source>
        <dbReference type="ARBA" id="ARBA00063644"/>
    </source>
</evidence>
<dbReference type="Pfam" id="PF00521">
    <property type="entry name" value="DNA_topoisoIV"/>
    <property type="match status" value="1"/>
</dbReference>
<evidence type="ECO:0000256" key="3">
    <source>
        <dbReference type="ARBA" id="ARBA00022741"/>
    </source>
</evidence>
<comment type="function">
    <text evidence="9">A type II topoisomerase that negatively supercoils closed circular double-stranded (ds) DNA in an ATP-dependent manner to modulate DNA topology and maintain chromosomes in an underwound state. Negative supercoiling favors strand separation, and DNA replication, transcription, recombination and repair, all of which involve strand separation. Also able to catalyze the interconversion of other topological isomers of dsDNA rings, including catenanes and knotted rings. Type II topoisomerases break and join 2 DNA strands simultaneously in an ATP-dependent manner.</text>
</comment>
<evidence type="ECO:0000313" key="13">
    <source>
        <dbReference type="Proteomes" id="UP000317778"/>
    </source>
</evidence>
<keyword evidence="3 9" id="KW-0547">Nucleotide-binding</keyword>
<dbReference type="AlphaFoldDB" id="A0A532V3Y7"/>
<dbReference type="GO" id="GO:0005524">
    <property type="term" value="F:ATP binding"/>
    <property type="evidence" value="ECO:0007669"/>
    <property type="project" value="UniProtKB-UniRule"/>
</dbReference>
<evidence type="ECO:0000256" key="4">
    <source>
        <dbReference type="ARBA" id="ARBA00022840"/>
    </source>
</evidence>
<dbReference type="Gene3D" id="1.10.268.10">
    <property type="entry name" value="Topoisomerase, domain 3"/>
    <property type="match status" value="1"/>
</dbReference>
<evidence type="ECO:0000256" key="6">
    <source>
        <dbReference type="ARBA" id="ARBA00023125"/>
    </source>
</evidence>
<evidence type="ECO:0000256" key="10">
    <source>
        <dbReference type="PROSITE-ProRule" id="PRU01384"/>
    </source>
</evidence>
<keyword evidence="7 9" id="KW-0413">Isomerase</keyword>
<evidence type="ECO:0000256" key="1">
    <source>
        <dbReference type="ARBA" id="ARBA00000185"/>
    </source>
</evidence>
<dbReference type="GO" id="GO:0006261">
    <property type="term" value="P:DNA-templated DNA replication"/>
    <property type="evidence" value="ECO:0007669"/>
    <property type="project" value="UniProtKB-UniRule"/>
</dbReference>
<sequence length="808" mass="90228">MDDSRMQPVYIEDEVRQSYLDYAMSVIVGRALPDIRDGLKPVQRRILYAMKELGLDPNKAYRKCATVVGEVLGKYHPHGDLAVYDALARMAQDFSLRYLLVDGQGNFGSIDGDPPAAYRYTEAKLQRLSLSLLEDLDKETVDFAPNFDGSRQEPEVLPAAFPNLLVNGAAGIAVGMATSIPPHNFSEITDALAAMIGEPGVSDEKLCEIVQGPDFPTGGLILGREGITQAYKTGRGKVTVRGRARFEEPKPGRQAIVITEIPYQLNKSQLIERIVNLARSKKLSDISDLRDESDREGIRIVIELKRGANREVVLNRLYQHTPLQSTYSMILLTISNLTPRIYPLKKILEEFLEFRYQSVRRRTSFELRKAEERAHILEGLKIALDNIDEVVGIIKKSKDTKIAKERLMERFKLSDVQSQAILDMRLARLTGLERGKIEAEYRELIKEIERLKSILASRTGVMAVITEELKELKKRFGDERRTEIRAEKPEEITLEDLISEEDVTITLTLRGYIKRTPVSGYRKQGRGGTGRGTIDLGKQDMVTTLLTGSTHDSILFFSNLGRAYLLKAYEVPEGSLTAKGRPIYQLFNLSEGERITQLLRVKEFTENAHVVVVTERGVIKRTPLKLLENTRRSGVIAITLKEGDRLQDVLLVEDGTDICLFSAEGQGIRFSTDEVRPMGRAAAGVRGIKLAEEDKLVAAVLVRKDVSLLFVTRNGYGKRMKFEEIRPIHRGGKGVRAIAVNEKSGLLVGVKVISEAGHAIIVTKHGTGIRIAAKQVKPLKRASLGVRLISLRAEDEVAEVAIVPEDEE</sequence>
<comment type="catalytic activity">
    <reaction evidence="1 9 10">
        <text>ATP-dependent breakage, passage and rejoining of double-stranded DNA.</text>
        <dbReference type="EC" id="5.6.2.2"/>
    </reaction>
</comment>
<dbReference type="PANTHER" id="PTHR43493">
    <property type="entry name" value="DNA GYRASE/TOPOISOMERASE SUBUNIT A"/>
    <property type="match status" value="1"/>
</dbReference>
<accession>A0A532V3Y7</accession>
<dbReference type="InterPro" id="IPR005743">
    <property type="entry name" value="GyrA"/>
</dbReference>
<keyword evidence="4 9" id="KW-0067">ATP-binding</keyword>
<protein>
    <recommendedName>
        <fullName evidence="9">DNA gyrase subunit A</fullName>
        <ecNumber evidence="9">5.6.2.2</ecNumber>
    </recommendedName>
</protein>
<dbReference type="InterPro" id="IPR013760">
    <property type="entry name" value="Topo_IIA-like_dom_sf"/>
</dbReference>
<proteinExistence type="inferred from homology"/>
<dbReference type="FunFam" id="3.30.1360.40:FF:000002">
    <property type="entry name" value="DNA gyrase subunit A"/>
    <property type="match status" value="1"/>
</dbReference>
<keyword evidence="6 9" id="KW-0238">DNA-binding</keyword>
<gene>
    <name evidence="9" type="primary">gyrA</name>
    <name evidence="12" type="ORF">CEE36_07695</name>
</gene>
<dbReference type="SUPFAM" id="SSF56719">
    <property type="entry name" value="Type II DNA topoisomerase"/>
    <property type="match status" value="1"/>
</dbReference>
<name>A0A532V3Y7_UNCT6</name>
<evidence type="ECO:0000256" key="5">
    <source>
        <dbReference type="ARBA" id="ARBA00023029"/>
    </source>
</evidence>
<dbReference type="Gene3D" id="3.30.1360.40">
    <property type="match status" value="1"/>
</dbReference>
<dbReference type="PROSITE" id="PS52040">
    <property type="entry name" value="TOPO_IIA"/>
    <property type="match status" value="1"/>
</dbReference>
<dbReference type="InterPro" id="IPR006691">
    <property type="entry name" value="GyrA/parC_rep"/>
</dbReference>
<dbReference type="NCBIfam" id="NF004043">
    <property type="entry name" value="PRK05560.1"/>
    <property type="match status" value="1"/>
</dbReference>
<comment type="subunit">
    <text evidence="9">Heterotetramer, composed of two GyrA and two GyrB chains. In the heterotetramer, GyrA contains the active site tyrosine that forms a transient covalent intermediate with DNA, while GyrB binds cofactors and catalyzes ATP hydrolysis.</text>
</comment>
<dbReference type="SMART" id="SM00434">
    <property type="entry name" value="TOP4c"/>
    <property type="match status" value="1"/>
</dbReference>
<feature type="active site" description="O-(5'-phospho-DNA)-tyrosine intermediate" evidence="9 10">
    <location>
        <position position="120"/>
    </location>
</feature>
<comment type="similarity">
    <text evidence="2 9">Belongs to the type II topoisomerase GyrA/ParC subunit family.</text>
</comment>
<dbReference type="Gene3D" id="3.90.199.10">
    <property type="entry name" value="Topoisomerase II, domain 5"/>
    <property type="match status" value="1"/>
</dbReference>
<dbReference type="NCBIfam" id="NF004044">
    <property type="entry name" value="PRK05561.1"/>
    <property type="match status" value="1"/>
</dbReference>
<dbReference type="FunFam" id="1.10.268.10:FF:000001">
    <property type="entry name" value="DNA gyrase subunit A"/>
    <property type="match status" value="1"/>
</dbReference>
<comment type="subcellular location">
    <subcellularLocation>
        <location evidence="9">Cytoplasm</location>
    </subcellularLocation>
</comment>
<dbReference type="SUPFAM" id="SSF101904">
    <property type="entry name" value="GyrA/ParC C-terminal domain-like"/>
    <property type="match status" value="1"/>
</dbReference>
<evidence type="ECO:0000256" key="9">
    <source>
        <dbReference type="HAMAP-Rule" id="MF_01897"/>
    </source>
</evidence>
<evidence type="ECO:0000259" key="11">
    <source>
        <dbReference type="PROSITE" id="PS52040"/>
    </source>
</evidence>
<comment type="caution">
    <text evidence="12">The sequence shown here is derived from an EMBL/GenBank/DDBJ whole genome shotgun (WGS) entry which is preliminary data.</text>
</comment>
<dbReference type="GO" id="GO:0005694">
    <property type="term" value="C:chromosome"/>
    <property type="evidence" value="ECO:0007669"/>
    <property type="project" value="InterPro"/>
</dbReference>
<dbReference type="Gene3D" id="2.120.10.90">
    <property type="entry name" value="DNA gyrase/topoisomerase IV, subunit A, C-terminal"/>
    <property type="match status" value="1"/>
</dbReference>
<keyword evidence="5 9" id="KW-0799">Topoisomerase</keyword>
<dbReference type="GO" id="GO:0009330">
    <property type="term" value="C:DNA topoisomerase type II (double strand cut, ATP-hydrolyzing) complex"/>
    <property type="evidence" value="ECO:0007669"/>
    <property type="project" value="TreeGrafter"/>
</dbReference>
<dbReference type="InterPro" id="IPR050220">
    <property type="entry name" value="Type_II_DNA_Topoisomerases"/>
</dbReference>
<dbReference type="EMBL" id="NJBO01000012">
    <property type="protein sequence ID" value="TKJ41930.1"/>
    <property type="molecule type" value="Genomic_DNA"/>
</dbReference>
<evidence type="ECO:0000256" key="2">
    <source>
        <dbReference type="ARBA" id="ARBA00008263"/>
    </source>
</evidence>
<dbReference type="InterPro" id="IPR013757">
    <property type="entry name" value="Topo_IIA_A_a_sf"/>
</dbReference>
<dbReference type="EC" id="5.6.2.2" evidence="9"/>